<keyword evidence="2" id="KW-1185">Reference proteome</keyword>
<dbReference type="EMBL" id="MIKB01000012">
    <property type="protein sequence ID" value="OEG17093.1"/>
    <property type="molecule type" value="Genomic_DNA"/>
</dbReference>
<proteinExistence type="predicted"/>
<sequence length="188" mass="21372">MADIVQLEEKGNLLYPKTHTSAIDNFDEAVVKKTGNETITGIKNFKDGLKVNGRDVVNKTYFKEITNTDRTGNAASFSNFYGYIYRVGNLVKLQLRINLTNSNNEGQMIYKLPEGYKMIDEHGKNFYITPCSCVMWNAVSRAKLWGLVEWNHGDSGLRFFTGDVKTGNSYVEATWITNDPYPIDDKFI</sequence>
<evidence type="ECO:0000313" key="1">
    <source>
        <dbReference type="EMBL" id="OEG17093.1"/>
    </source>
</evidence>
<dbReference type="STRING" id="903983.BCR23_03555"/>
<dbReference type="AlphaFoldDB" id="A0A1E5GWK5"/>
<reference evidence="2" key="1">
    <citation type="submission" date="2016-09" db="EMBL/GenBank/DDBJ databases">
        <authorList>
            <person name="Gulvik C.A."/>
        </authorList>
    </citation>
    <scope>NUCLEOTIDE SEQUENCE [LARGE SCALE GENOMIC DNA]</scope>
    <source>
        <strain evidence="2">LMG 26306</strain>
    </source>
</reference>
<name>A0A1E5GWK5_9ENTE</name>
<dbReference type="PATRIC" id="fig|903983.4.peg.1304"/>
<dbReference type="Proteomes" id="UP000094764">
    <property type="component" value="Unassembled WGS sequence"/>
</dbReference>
<organism evidence="1 2">
    <name type="scientific">Enterococcus quebecensis</name>
    <dbReference type="NCBI Taxonomy" id="903983"/>
    <lineage>
        <taxon>Bacteria</taxon>
        <taxon>Bacillati</taxon>
        <taxon>Bacillota</taxon>
        <taxon>Bacilli</taxon>
        <taxon>Lactobacillales</taxon>
        <taxon>Enterococcaceae</taxon>
        <taxon>Enterococcus</taxon>
    </lineage>
</organism>
<evidence type="ECO:0000313" key="2">
    <source>
        <dbReference type="Proteomes" id="UP000094764"/>
    </source>
</evidence>
<dbReference type="OrthoDB" id="2193407at2"/>
<gene>
    <name evidence="1" type="ORF">BCR23_03555</name>
</gene>
<accession>A0A1E5GWK5</accession>
<dbReference type="RefSeq" id="WP_069634415.1">
    <property type="nucleotide sequence ID" value="NZ_JXKZ01000002.1"/>
</dbReference>
<protein>
    <submittedName>
        <fullName evidence="1">Uncharacterized protein</fullName>
    </submittedName>
</protein>
<dbReference type="Gene3D" id="6.10.140.2190">
    <property type="match status" value="1"/>
</dbReference>
<comment type="caution">
    <text evidence="1">The sequence shown here is derived from an EMBL/GenBank/DDBJ whole genome shotgun (WGS) entry which is preliminary data.</text>
</comment>